<feature type="compositionally biased region" description="Basic and acidic residues" evidence="1">
    <location>
        <begin position="32"/>
        <end position="53"/>
    </location>
</feature>
<feature type="compositionally biased region" description="Basic and acidic residues" evidence="1">
    <location>
        <begin position="63"/>
        <end position="74"/>
    </location>
</feature>
<dbReference type="InterPro" id="IPR055635">
    <property type="entry name" value="DUF7211"/>
</dbReference>
<dbReference type="Proteomes" id="UP001457197">
    <property type="component" value="Unassembled WGS sequence"/>
</dbReference>
<sequence length="173" mass="19838">MYYNNQIWHWGVKGMKWGVRRYQNANGSLTDAGKKRYDRDVTTNDKKKKDNKLPADALQDPNRWVREDRERAKSVADAGSQMAGNLKTLSDKSMKIQSRRTEKMDLSKMTDQEMRERINRAMLEKQYDDMFNPKKVYSGREAVSDTLEVAGSVLAITSSALSIALAIQKLREG</sequence>
<gene>
    <name evidence="2" type="ORF">WMO44_04195</name>
</gene>
<comment type="caution">
    <text evidence="2">The sequence shown here is derived from an EMBL/GenBank/DDBJ whole genome shotgun (WGS) entry which is preliminary data.</text>
</comment>
<evidence type="ECO:0000313" key="2">
    <source>
        <dbReference type="EMBL" id="MEQ2361352.1"/>
    </source>
</evidence>
<dbReference type="Pfam" id="PF23847">
    <property type="entry name" value="DUF7211"/>
    <property type="match status" value="1"/>
</dbReference>
<reference evidence="2 3" key="1">
    <citation type="submission" date="2024-03" db="EMBL/GenBank/DDBJ databases">
        <title>Human intestinal bacterial collection.</title>
        <authorList>
            <person name="Pauvert C."/>
            <person name="Hitch T.C.A."/>
            <person name="Clavel T."/>
        </authorList>
    </citation>
    <scope>NUCLEOTIDE SEQUENCE [LARGE SCALE GENOMIC DNA]</scope>
    <source>
        <strain evidence="2 3">CLA-AA-H175</strain>
    </source>
</reference>
<feature type="region of interest" description="Disordered" evidence="1">
    <location>
        <begin position="28"/>
        <end position="108"/>
    </location>
</feature>
<dbReference type="EMBL" id="JBBMEO010000003">
    <property type="protein sequence ID" value="MEQ2361352.1"/>
    <property type="molecule type" value="Genomic_DNA"/>
</dbReference>
<proteinExistence type="predicted"/>
<evidence type="ECO:0000256" key="1">
    <source>
        <dbReference type="SAM" id="MobiDB-lite"/>
    </source>
</evidence>
<protein>
    <submittedName>
        <fullName evidence="2">Uncharacterized protein</fullName>
    </submittedName>
</protein>
<name>A0ABV1AU80_9FIRM</name>
<keyword evidence="3" id="KW-1185">Reference proteome</keyword>
<feature type="compositionally biased region" description="Basic and acidic residues" evidence="1">
    <location>
        <begin position="89"/>
        <end position="108"/>
    </location>
</feature>
<accession>A0ABV1AU80</accession>
<evidence type="ECO:0000313" key="3">
    <source>
        <dbReference type="Proteomes" id="UP001457197"/>
    </source>
</evidence>
<dbReference type="RefSeq" id="WP_349151857.1">
    <property type="nucleotide sequence ID" value="NZ_JBBMEO010000003.1"/>
</dbReference>
<organism evidence="2 3">
    <name type="scientific">Faecalibacterium tardum</name>
    <dbReference type="NCBI Taxonomy" id="3133156"/>
    <lineage>
        <taxon>Bacteria</taxon>
        <taxon>Bacillati</taxon>
        <taxon>Bacillota</taxon>
        <taxon>Clostridia</taxon>
        <taxon>Eubacteriales</taxon>
        <taxon>Oscillospiraceae</taxon>
        <taxon>Faecalibacterium</taxon>
    </lineage>
</organism>